<keyword evidence="2" id="KW-1185">Reference proteome</keyword>
<proteinExistence type="predicted"/>
<organism evidence="1 2">
    <name type="scientific">Desulfococcus multivorans DSM 2059</name>
    <dbReference type="NCBI Taxonomy" id="1121405"/>
    <lineage>
        <taxon>Bacteria</taxon>
        <taxon>Pseudomonadati</taxon>
        <taxon>Thermodesulfobacteriota</taxon>
        <taxon>Desulfobacteria</taxon>
        <taxon>Desulfobacterales</taxon>
        <taxon>Desulfococcaceae</taxon>
        <taxon>Desulfococcus</taxon>
    </lineage>
</organism>
<evidence type="ECO:0000313" key="1">
    <source>
        <dbReference type="EMBL" id="EPR41377.1"/>
    </source>
</evidence>
<protein>
    <submittedName>
        <fullName evidence="1">Uncharacterized protein</fullName>
    </submittedName>
</protein>
<dbReference type="STRING" id="897.B2D07_06280"/>
<comment type="caution">
    <text evidence="1">The sequence shown here is derived from an EMBL/GenBank/DDBJ whole genome shotgun (WGS) entry which is preliminary data.</text>
</comment>
<dbReference type="AlphaFoldDB" id="S7TWD5"/>
<accession>S7TWD5</accession>
<dbReference type="Proteomes" id="UP000014977">
    <property type="component" value="Unassembled WGS sequence"/>
</dbReference>
<gene>
    <name evidence="1" type="ORF">dsmv_2158</name>
</gene>
<name>S7TWD5_DESML</name>
<reference evidence="1 2" key="1">
    <citation type="journal article" date="2013" name="Genome Announc.">
        <title>Draft genome sequences for three mercury-methylating, sulfate-reducing bacteria.</title>
        <authorList>
            <person name="Brown S.D."/>
            <person name="Hurt R.A.Jr."/>
            <person name="Gilmour C.C."/>
            <person name="Elias D.A."/>
        </authorList>
    </citation>
    <scope>NUCLEOTIDE SEQUENCE [LARGE SCALE GENOMIC DNA]</scope>
    <source>
        <strain evidence="1 2">DSM 2059</strain>
    </source>
</reference>
<dbReference type="eggNOG" id="ENOG50304VW">
    <property type="taxonomic scope" value="Bacteria"/>
</dbReference>
<dbReference type="EMBL" id="ATHJ01000076">
    <property type="protein sequence ID" value="EPR41377.1"/>
    <property type="molecule type" value="Genomic_DNA"/>
</dbReference>
<evidence type="ECO:0000313" key="2">
    <source>
        <dbReference type="Proteomes" id="UP000014977"/>
    </source>
</evidence>
<dbReference type="RefSeq" id="WP_020876589.1">
    <property type="nucleotide sequence ID" value="NZ_ATHJ01000076.1"/>
</dbReference>
<sequence length="190" mass="22444">MKDSSPATSDKSRLAMFSDEQLRIVDDTVSMAEDLVSNYYKMSASQWQRLKYDIKTLQDLHDDEIVHGPFAQVIRYEAKRKDTALGSAAYDFYKICLQDHAILKTLEAHPDLRLFPFCLYIVTHELIHIVRFCRFLQNFDASSDEKTAEEIRVHQYTRDILEKMQIPGKIPVFRFYRHWCRNCDPVDMLR</sequence>